<comment type="caution">
    <text evidence="7">The sequence shown here is derived from an EMBL/GenBank/DDBJ whole genome shotgun (WGS) entry which is preliminary data.</text>
</comment>
<dbReference type="NCBIfam" id="TIGR03375">
    <property type="entry name" value="type_I_sec_LssB"/>
    <property type="match status" value="1"/>
</dbReference>
<dbReference type="GO" id="GO:0140359">
    <property type="term" value="F:ABC-type transporter activity"/>
    <property type="evidence" value="ECO:0007669"/>
    <property type="project" value="InterPro"/>
</dbReference>
<dbReference type="EMBL" id="MUIE01000019">
    <property type="protein sequence ID" value="OQX37932.1"/>
    <property type="molecule type" value="Genomic_DNA"/>
</dbReference>
<dbReference type="InterPro" id="IPR017750">
    <property type="entry name" value="ATPase_T1SS"/>
</dbReference>
<evidence type="ECO:0000256" key="5">
    <source>
        <dbReference type="SAM" id="Phobius"/>
    </source>
</evidence>
<dbReference type="PANTHER" id="PTHR24221:SF248">
    <property type="entry name" value="ABC TRANSPORTER TRANSMEMBRANE REGION"/>
    <property type="match status" value="1"/>
</dbReference>
<dbReference type="GO" id="GO:0008233">
    <property type="term" value="F:peptidase activity"/>
    <property type="evidence" value="ECO:0007669"/>
    <property type="project" value="InterPro"/>
</dbReference>
<keyword evidence="4 5" id="KW-0472">Membrane</keyword>
<dbReference type="GO" id="GO:0016887">
    <property type="term" value="F:ATP hydrolysis activity"/>
    <property type="evidence" value="ECO:0007669"/>
    <property type="project" value="InterPro"/>
</dbReference>
<name>A0A657PMH3_9GAMM</name>
<proteinExistence type="predicted"/>
<organism evidence="7 8">
    <name type="scientific">Candidatus Sedimenticola endophacoides</name>
    <dbReference type="NCBI Taxonomy" id="2548426"/>
    <lineage>
        <taxon>Bacteria</taxon>
        <taxon>Pseudomonadati</taxon>
        <taxon>Pseudomonadota</taxon>
        <taxon>Gammaproteobacteria</taxon>
        <taxon>Chromatiales</taxon>
        <taxon>Sedimenticolaceae</taxon>
        <taxon>Sedimenticola</taxon>
    </lineage>
</organism>
<gene>
    <name evidence="7" type="ORF">B0D84_00180</name>
</gene>
<dbReference type="PROSITE" id="PS50929">
    <property type="entry name" value="ABC_TM1F"/>
    <property type="match status" value="1"/>
</dbReference>
<dbReference type="InterPro" id="IPR027417">
    <property type="entry name" value="P-loop_NTPase"/>
</dbReference>
<dbReference type="PANTHER" id="PTHR24221">
    <property type="entry name" value="ATP-BINDING CASSETTE SUB-FAMILY B"/>
    <property type="match status" value="1"/>
</dbReference>
<feature type="transmembrane region" description="Helical" evidence="5">
    <location>
        <begin position="271"/>
        <end position="291"/>
    </location>
</feature>
<keyword evidence="2 5" id="KW-0812">Transmembrane</keyword>
<protein>
    <submittedName>
        <fullName evidence="7">Type I secretion system permease/ATPase</fullName>
    </submittedName>
</protein>
<feature type="domain" description="ABC transmembrane type-1" evidence="6">
    <location>
        <begin position="134"/>
        <end position="412"/>
    </location>
</feature>
<feature type="transmembrane region" description="Helical" evidence="5">
    <location>
        <begin position="353"/>
        <end position="374"/>
    </location>
</feature>
<dbReference type="Gene3D" id="3.40.50.300">
    <property type="entry name" value="P-loop containing nucleotide triphosphate hydrolases"/>
    <property type="match status" value="1"/>
</dbReference>
<dbReference type="InterPro" id="IPR036640">
    <property type="entry name" value="ABC1_TM_sf"/>
</dbReference>
<dbReference type="GO" id="GO:0034040">
    <property type="term" value="F:ATPase-coupled lipid transmembrane transporter activity"/>
    <property type="evidence" value="ECO:0007669"/>
    <property type="project" value="TreeGrafter"/>
</dbReference>
<dbReference type="Gene3D" id="1.20.1560.10">
    <property type="entry name" value="ABC transporter type 1, transmembrane domain"/>
    <property type="match status" value="1"/>
</dbReference>
<dbReference type="GO" id="GO:0006508">
    <property type="term" value="P:proteolysis"/>
    <property type="evidence" value="ECO:0007669"/>
    <property type="project" value="InterPro"/>
</dbReference>
<evidence type="ECO:0000313" key="7">
    <source>
        <dbReference type="EMBL" id="OQX37932.1"/>
    </source>
</evidence>
<dbReference type="Gene3D" id="3.90.70.10">
    <property type="entry name" value="Cysteine proteinases"/>
    <property type="match status" value="1"/>
</dbReference>
<evidence type="ECO:0000256" key="3">
    <source>
        <dbReference type="ARBA" id="ARBA00022989"/>
    </source>
</evidence>
<evidence type="ECO:0000256" key="2">
    <source>
        <dbReference type="ARBA" id="ARBA00022692"/>
    </source>
</evidence>
<dbReference type="InterPro" id="IPR039421">
    <property type="entry name" value="Type_1_exporter"/>
</dbReference>
<dbReference type="AlphaFoldDB" id="A0A657PMH3"/>
<dbReference type="InterPro" id="IPR005074">
    <property type="entry name" value="Peptidase_C39"/>
</dbReference>
<dbReference type="Pfam" id="PF00005">
    <property type="entry name" value="ABC_tran"/>
    <property type="match status" value="1"/>
</dbReference>
<comment type="subcellular location">
    <subcellularLocation>
        <location evidence="1">Cell membrane</location>
        <topology evidence="1">Multi-pass membrane protein</topology>
    </subcellularLocation>
</comment>
<dbReference type="InterPro" id="IPR003439">
    <property type="entry name" value="ABC_transporter-like_ATP-bd"/>
</dbReference>
<dbReference type="GO" id="GO:0005524">
    <property type="term" value="F:ATP binding"/>
    <property type="evidence" value="ECO:0007669"/>
    <property type="project" value="InterPro"/>
</dbReference>
<feature type="non-terminal residue" evidence="7">
    <location>
        <position position="511"/>
    </location>
</feature>
<dbReference type="Proteomes" id="UP000243361">
    <property type="component" value="Unassembled WGS sequence"/>
</dbReference>
<evidence type="ECO:0000313" key="8">
    <source>
        <dbReference type="Proteomes" id="UP000243361"/>
    </source>
</evidence>
<dbReference type="Pfam" id="PF00664">
    <property type="entry name" value="ABC_membrane"/>
    <property type="match status" value="1"/>
</dbReference>
<keyword evidence="3 5" id="KW-1133">Transmembrane helix</keyword>
<dbReference type="GO" id="GO:0005886">
    <property type="term" value="C:plasma membrane"/>
    <property type="evidence" value="ECO:0007669"/>
    <property type="project" value="UniProtKB-SubCell"/>
</dbReference>
<dbReference type="InterPro" id="IPR011527">
    <property type="entry name" value="ABC1_TM_dom"/>
</dbReference>
<reference evidence="7" key="1">
    <citation type="submission" date="2017-02" db="EMBL/GenBank/DDBJ databases">
        <title>Novel co-symbiosis in the unique lucinid bivalve Phacoides pectinatus.</title>
        <authorList>
            <person name="Lim S.J."/>
            <person name="Davis B.G."/>
            <person name="Gill D.E."/>
            <person name="Engel A.S."/>
            <person name="Anderson L.C."/>
            <person name="Campbell B.J."/>
        </authorList>
    </citation>
    <scope>NUCLEOTIDE SEQUENCE [LARGE SCALE GENOMIC DNA]</scope>
    <source>
        <strain evidence="7">LUC13016_P6</strain>
    </source>
</reference>
<sequence length="511" mass="56405">ALRAGLPLTDEGLTPELFVRAAERHGFSARILKRKLTRIDNLLLPAVLILSGKKACILLEIDRKEDRLRIVETETGTGEHWVDRAELEQRYLGYAIFVRSQYRFDQRTPDVFKVKTSNWFWGTLGKSWRIYRDVLLASFLVNLFALASPLFVMNVYDRVVPNNAFETLWVLSIGVAIVFGFDLLMRALRGYFIDLAGKKAEILLSAEIFERVLGLKMSHKPASAGAFASNLREFDSVREFITSATITTLIDLPFAALFLLVIWFIGGPIALVPGIGIPIVLLYSLFIQPALKRSIENTFRMSAQRNATLIESLIGLEAVKTLGAEGQMQQKWENSVAHISKWAIRSRLISSSAMHVAIAVQHFVTVGIVVYGVYLVSDGLLSLGGLIACVILSGRALTPMGQVASLASRYNQAKAALQALGGVMALPQERPPESQFVNRPILRGGIEFKNVSFTYPGQNTPALNNVSFRIRPNEKVAIIGRIGSGKSTIEKLIIGLHEPDAGSMLIDGVDI</sequence>
<dbReference type="SUPFAM" id="SSF52540">
    <property type="entry name" value="P-loop containing nucleoside triphosphate hydrolases"/>
    <property type="match status" value="1"/>
</dbReference>
<evidence type="ECO:0000259" key="6">
    <source>
        <dbReference type="PROSITE" id="PS50929"/>
    </source>
</evidence>
<feature type="non-terminal residue" evidence="7">
    <location>
        <position position="1"/>
    </location>
</feature>
<feature type="transmembrane region" description="Helical" evidence="5">
    <location>
        <begin position="168"/>
        <end position="188"/>
    </location>
</feature>
<evidence type="ECO:0000256" key="1">
    <source>
        <dbReference type="ARBA" id="ARBA00004651"/>
    </source>
</evidence>
<dbReference type="SUPFAM" id="SSF90123">
    <property type="entry name" value="ABC transporter transmembrane region"/>
    <property type="match status" value="1"/>
</dbReference>
<dbReference type="Pfam" id="PF03412">
    <property type="entry name" value="Peptidase_C39"/>
    <property type="match status" value="1"/>
</dbReference>
<feature type="transmembrane region" description="Helical" evidence="5">
    <location>
        <begin position="134"/>
        <end position="156"/>
    </location>
</feature>
<accession>A0A657PMH3</accession>
<keyword evidence="8" id="KW-1185">Reference proteome</keyword>
<feature type="transmembrane region" description="Helical" evidence="5">
    <location>
        <begin position="240"/>
        <end position="265"/>
    </location>
</feature>
<dbReference type="CDD" id="cd18587">
    <property type="entry name" value="ABC_6TM_LapB_like"/>
    <property type="match status" value="1"/>
</dbReference>
<evidence type="ECO:0000256" key="4">
    <source>
        <dbReference type="ARBA" id="ARBA00023136"/>
    </source>
</evidence>